<organism evidence="2 3">
    <name type="scientific">Chlamydomonas reinhardtii</name>
    <name type="common">Chlamydomonas smithii</name>
    <dbReference type="NCBI Taxonomy" id="3055"/>
    <lineage>
        <taxon>Eukaryota</taxon>
        <taxon>Viridiplantae</taxon>
        <taxon>Chlorophyta</taxon>
        <taxon>core chlorophytes</taxon>
        <taxon>Chlorophyceae</taxon>
        <taxon>CS clade</taxon>
        <taxon>Chlamydomonadales</taxon>
        <taxon>Chlamydomonadaceae</taxon>
        <taxon>Chlamydomonas</taxon>
    </lineage>
</organism>
<feature type="region of interest" description="Disordered" evidence="1">
    <location>
        <begin position="292"/>
        <end position="315"/>
    </location>
</feature>
<feature type="region of interest" description="Disordered" evidence="1">
    <location>
        <begin position="61"/>
        <end position="84"/>
    </location>
</feature>
<feature type="compositionally biased region" description="Low complexity" evidence="1">
    <location>
        <begin position="292"/>
        <end position="310"/>
    </location>
</feature>
<dbReference type="InterPro" id="IPR009003">
    <property type="entry name" value="Peptidase_S1_PA"/>
</dbReference>
<dbReference type="InParanoid" id="A0A2K3E784"/>
<proteinExistence type="predicted"/>
<dbReference type="AlphaFoldDB" id="A0A2K3E784"/>
<dbReference type="KEGG" id="cre:CHLRE_01g038350v5"/>
<dbReference type="SUPFAM" id="SSF50494">
    <property type="entry name" value="Trypsin-like serine proteases"/>
    <property type="match status" value="1"/>
</dbReference>
<accession>A0A2K3E784</accession>
<dbReference type="EMBL" id="CM008962">
    <property type="protein sequence ID" value="PNW88641.1"/>
    <property type="molecule type" value="Genomic_DNA"/>
</dbReference>
<name>A0A2K3E784_CHLRE</name>
<dbReference type="ExpressionAtlas" id="A0A2K3E784">
    <property type="expression patterns" value="baseline"/>
</dbReference>
<keyword evidence="3" id="KW-1185">Reference proteome</keyword>
<dbReference type="GeneID" id="5715513"/>
<evidence type="ECO:0000256" key="1">
    <source>
        <dbReference type="SAM" id="MobiDB-lite"/>
    </source>
</evidence>
<gene>
    <name evidence="2" type="ORF">CHLRE_01g038350v5</name>
</gene>
<protein>
    <recommendedName>
        <fullName evidence="4">Peptidase S1 domain-containing protein</fullName>
    </recommendedName>
</protein>
<evidence type="ECO:0000313" key="3">
    <source>
        <dbReference type="Proteomes" id="UP000006906"/>
    </source>
</evidence>
<dbReference type="Gramene" id="PNW88641">
    <property type="protein sequence ID" value="PNW88641"/>
    <property type="gene ID" value="CHLRE_01g038350v5"/>
</dbReference>
<dbReference type="RefSeq" id="XP_042928671.1">
    <property type="nucleotide sequence ID" value="XM_043058757.1"/>
</dbReference>
<dbReference type="Proteomes" id="UP000006906">
    <property type="component" value="Chromosome 1"/>
</dbReference>
<sequence>MVSRERVVKAVHAVAPRGSRARLLLFLESLPAEELAQSCVTDADDDELIYDYIALKAQGGSSTGAHPDAEHPRDQQQGPAGAMASPEAALNLDSLCPRGAQAAKCVVSRLMHLGKCIGTAVRVAWAAGDEPMGDIVLTARHCVEEGGACLSGLCAFDGDLAFLAARPDLDVAVFRGPRGRGLRLMQHALLPGGDIWLLSFPLPVELEFAATSAAAAGAGGAAAATAATADEVPTVDRGTVSRIGPTGLSAVASFNTGMRDSSGGAVLCGPCALAGLYTCLLWHLQGLGEAGSSTSSSSGGASASSTPPATVERDPACMWTPPPDAAVDAVDAAAGDVGKAAELSWINIPHKSCASMFTTATALWQLLQQVGEGPRDPLEVAQTAATALTRRLTKRGRRSER</sequence>
<evidence type="ECO:0000313" key="2">
    <source>
        <dbReference type="EMBL" id="PNW88641.1"/>
    </source>
</evidence>
<dbReference type="OrthoDB" id="542932at2759"/>
<reference evidence="2 3" key="1">
    <citation type="journal article" date="2007" name="Science">
        <title>The Chlamydomonas genome reveals the evolution of key animal and plant functions.</title>
        <authorList>
            <person name="Merchant S.S."/>
            <person name="Prochnik S.E."/>
            <person name="Vallon O."/>
            <person name="Harris E.H."/>
            <person name="Karpowicz S.J."/>
            <person name="Witman G.B."/>
            <person name="Terry A."/>
            <person name="Salamov A."/>
            <person name="Fritz-Laylin L.K."/>
            <person name="Marechal-Drouard L."/>
            <person name="Marshall W.F."/>
            <person name="Qu L.H."/>
            <person name="Nelson D.R."/>
            <person name="Sanderfoot A.A."/>
            <person name="Spalding M.H."/>
            <person name="Kapitonov V.V."/>
            <person name="Ren Q."/>
            <person name="Ferris P."/>
            <person name="Lindquist E."/>
            <person name="Shapiro H."/>
            <person name="Lucas S.M."/>
            <person name="Grimwood J."/>
            <person name="Schmutz J."/>
            <person name="Cardol P."/>
            <person name="Cerutti H."/>
            <person name="Chanfreau G."/>
            <person name="Chen C.L."/>
            <person name="Cognat V."/>
            <person name="Croft M.T."/>
            <person name="Dent R."/>
            <person name="Dutcher S."/>
            <person name="Fernandez E."/>
            <person name="Fukuzawa H."/>
            <person name="Gonzalez-Ballester D."/>
            <person name="Gonzalez-Halphen D."/>
            <person name="Hallmann A."/>
            <person name="Hanikenne M."/>
            <person name="Hippler M."/>
            <person name="Inwood W."/>
            <person name="Jabbari K."/>
            <person name="Kalanon M."/>
            <person name="Kuras R."/>
            <person name="Lefebvre P.A."/>
            <person name="Lemaire S.D."/>
            <person name="Lobanov A.V."/>
            <person name="Lohr M."/>
            <person name="Manuell A."/>
            <person name="Meier I."/>
            <person name="Mets L."/>
            <person name="Mittag M."/>
            <person name="Mittelmeier T."/>
            <person name="Moroney J.V."/>
            <person name="Moseley J."/>
            <person name="Napoli C."/>
            <person name="Nedelcu A.M."/>
            <person name="Niyogi K."/>
            <person name="Novoselov S.V."/>
            <person name="Paulsen I.T."/>
            <person name="Pazour G."/>
            <person name="Purton S."/>
            <person name="Ral J.P."/>
            <person name="Riano-Pachon D.M."/>
            <person name="Riekhof W."/>
            <person name="Rymarquis L."/>
            <person name="Schroda M."/>
            <person name="Stern D."/>
            <person name="Umen J."/>
            <person name="Willows R."/>
            <person name="Wilson N."/>
            <person name="Zimmer S.L."/>
            <person name="Allmer J."/>
            <person name="Balk J."/>
            <person name="Bisova K."/>
            <person name="Chen C.J."/>
            <person name="Elias M."/>
            <person name="Gendler K."/>
            <person name="Hauser C."/>
            <person name="Lamb M.R."/>
            <person name="Ledford H."/>
            <person name="Long J.C."/>
            <person name="Minagawa J."/>
            <person name="Page M.D."/>
            <person name="Pan J."/>
            <person name="Pootakham W."/>
            <person name="Roje S."/>
            <person name="Rose A."/>
            <person name="Stahlberg E."/>
            <person name="Terauchi A.M."/>
            <person name="Yang P."/>
            <person name="Ball S."/>
            <person name="Bowler C."/>
            <person name="Dieckmann C.L."/>
            <person name="Gladyshev V.N."/>
            <person name="Green P."/>
            <person name="Jorgensen R."/>
            <person name="Mayfield S."/>
            <person name="Mueller-Roeber B."/>
            <person name="Rajamani S."/>
            <person name="Sayre R.T."/>
            <person name="Brokstein P."/>
            <person name="Dubchak I."/>
            <person name="Goodstein D."/>
            <person name="Hornick L."/>
            <person name="Huang Y.W."/>
            <person name="Jhaveri J."/>
            <person name="Luo Y."/>
            <person name="Martinez D."/>
            <person name="Ngau W.C."/>
            <person name="Otillar B."/>
            <person name="Poliakov A."/>
            <person name="Porter A."/>
            <person name="Szajkowski L."/>
            <person name="Werner G."/>
            <person name="Zhou K."/>
            <person name="Grigoriev I.V."/>
            <person name="Rokhsar D.S."/>
            <person name="Grossman A.R."/>
        </authorList>
    </citation>
    <scope>NUCLEOTIDE SEQUENCE [LARGE SCALE GENOMIC DNA]</scope>
    <source>
        <strain evidence="3">CC-503</strain>
    </source>
</reference>
<evidence type="ECO:0008006" key="4">
    <source>
        <dbReference type="Google" id="ProtNLM"/>
    </source>
</evidence>